<dbReference type="OrthoDB" id="213717at2157"/>
<dbReference type="Proteomes" id="UP000199215">
    <property type="component" value="Unassembled WGS sequence"/>
</dbReference>
<accession>A0A1H6I2H9</accession>
<evidence type="ECO:0000313" key="1">
    <source>
        <dbReference type="EMBL" id="SEH40822.1"/>
    </source>
</evidence>
<gene>
    <name evidence="1" type="ORF">SAMN05192561_101697</name>
</gene>
<evidence type="ECO:0000313" key="2">
    <source>
        <dbReference type="Proteomes" id="UP000199215"/>
    </source>
</evidence>
<dbReference type="InterPro" id="IPR055945">
    <property type="entry name" value="DUF7523"/>
</dbReference>
<name>A0A1H6I2H9_9EURY</name>
<sequence>MSLAADTRAAVRAHPFLHDSLRAGVLNHAAAAEWLLDHDPDLEGDPDAVATAIRRFGGNLEDVDHADVGASVSMRSGVDVVDRAAIVDGNGRRNEDGENGQDGDTHPLAIVGDVAVVPGGNRTALRVTGSVAPGVLGHATDRLRIAGIEVRVCAAGGEAVLLVVDRSAGVDALRVLEDALTTVPGCGAGSVVE</sequence>
<dbReference type="EMBL" id="FNWU01000001">
    <property type="protein sequence ID" value="SEH40822.1"/>
    <property type="molecule type" value="Genomic_DNA"/>
</dbReference>
<organism evidence="1 2">
    <name type="scientific">Halopenitus malekzadehii</name>
    <dbReference type="NCBI Taxonomy" id="1267564"/>
    <lineage>
        <taxon>Archaea</taxon>
        <taxon>Methanobacteriati</taxon>
        <taxon>Methanobacteriota</taxon>
        <taxon>Stenosarchaea group</taxon>
        <taxon>Halobacteria</taxon>
        <taxon>Halobacteriales</taxon>
        <taxon>Haloferacaceae</taxon>
        <taxon>Halopenitus</taxon>
    </lineage>
</organism>
<keyword evidence="2" id="KW-1185">Reference proteome</keyword>
<dbReference type="STRING" id="1267564.SAMN05192561_101697"/>
<reference evidence="1 2" key="1">
    <citation type="submission" date="2016-10" db="EMBL/GenBank/DDBJ databases">
        <authorList>
            <person name="de Groot N.N."/>
        </authorList>
    </citation>
    <scope>NUCLEOTIDE SEQUENCE [LARGE SCALE GENOMIC DNA]</scope>
    <source>
        <strain evidence="1 2">IBRC-M10418</strain>
    </source>
</reference>
<dbReference type="AlphaFoldDB" id="A0A1H6I2H9"/>
<proteinExistence type="predicted"/>
<dbReference type="RefSeq" id="WP_092814285.1">
    <property type="nucleotide sequence ID" value="NZ_FNWU01000001.1"/>
</dbReference>
<protein>
    <submittedName>
        <fullName evidence="1">Uncharacterized protein</fullName>
    </submittedName>
</protein>
<dbReference type="Pfam" id="PF24367">
    <property type="entry name" value="DUF7523"/>
    <property type="match status" value="1"/>
</dbReference>